<dbReference type="PANTHER" id="PTHR31306:SF4">
    <property type="entry name" value="ALPHA-1,2-GALACTOSYLTRANSFERASE"/>
    <property type="match status" value="1"/>
</dbReference>
<keyword evidence="3" id="KW-0808">Transferase</keyword>
<protein>
    <submittedName>
        <fullName evidence="5">Uncharacterized protein</fullName>
    </submittedName>
</protein>
<dbReference type="PANTHER" id="PTHR31306">
    <property type="entry name" value="ALPHA-1,6-MANNOSYLTRANSFERASE MNN11-RELATED"/>
    <property type="match status" value="1"/>
</dbReference>
<organism evidence="5 6">
    <name type="scientific">Discina gigas</name>
    <dbReference type="NCBI Taxonomy" id="1032678"/>
    <lineage>
        <taxon>Eukaryota</taxon>
        <taxon>Fungi</taxon>
        <taxon>Dikarya</taxon>
        <taxon>Ascomycota</taxon>
        <taxon>Pezizomycotina</taxon>
        <taxon>Pezizomycetes</taxon>
        <taxon>Pezizales</taxon>
        <taxon>Discinaceae</taxon>
        <taxon>Discina</taxon>
    </lineage>
</organism>
<evidence type="ECO:0000256" key="2">
    <source>
        <dbReference type="ARBA" id="ARBA00022676"/>
    </source>
</evidence>
<dbReference type="Gene3D" id="3.90.550.10">
    <property type="entry name" value="Spore Coat Polysaccharide Biosynthesis Protein SpsA, Chain A"/>
    <property type="match status" value="1"/>
</dbReference>
<dbReference type="EMBL" id="JBBBZM010000162">
    <property type="protein sequence ID" value="KAL0632557.1"/>
    <property type="molecule type" value="Genomic_DNA"/>
</dbReference>
<evidence type="ECO:0000256" key="4">
    <source>
        <dbReference type="SAM" id="MobiDB-lite"/>
    </source>
</evidence>
<comment type="caution">
    <text evidence="5">The sequence shown here is derived from an EMBL/GenBank/DDBJ whole genome shotgun (WGS) entry which is preliminary data.</text>
</comment>
<evidence type="ECO:0000313" key="5">
    <source>
        <dbReference type="EMBL" id="KAL0632557.1"/>
    </source>
</evidence>
<keyword evidence="6" id="KW-1185">Reference proteome</keyword>
<gene>
    <name evidence="5" type="ORF">Q9L58_008534</name>
</gene>
<dbReference type="Proteomes" id="UP001447188">
    <property type="component" value="Unassembled WGS sequence"/>
</dbReference>
<feature type="compositionally biased region" description="Basic and acidic residues" evidence="4">
    <location>
        <begin position="87"/>
        <end position="105"/>
    </location>
</feature>
<evidence type="ECO:0000256" key="1">
    <source>
        <dbReference type="ARBA" id="ARBA00005664"/>
    </source>
</evidence>
<evidence type="ECO:0000256" key="3">
    <source>
        <dbReference type="ARBA" id="ARBA00022679"/>
    </source>
</evidence>
<sequence>MVRLLSKAFFLALVVVLLYITFAALFDSLPQSPQQGDSIDIARNDDALKGAVGQVPAEAQVPVHTRHVAVAVAVTTAASEPTPTPESGKKEHVSKTEEEAEKEKVRAEEFNKKEEEKKKLFDATKISKNVAFSVPADIKYDPEGPRPDQIVLLCASDGKGHNGGIENLLEQTRENRQAYANFHGYKYHFLNISKFDITPAHPVWGKLPAIAETFETYPEAQWIWWLDLDAILMTPSLDLNEHLLSHRALDKQLLKGQVLNNSGGGKSKISTLKNPNVKNIDLIFSQDHNGINAGSFFIRRSEWTRTFLDIWADPLFVMRIWPGQEQDAVSHLVLKHHTVMEHLGLVGQRALNAYPIGTKNMGWEKGDLVVHLAGCWVEDECNERWEQYMALREPMPKREHKGVRPTDS</sequence>
<keyword evidence="2" id="KW-0328">Glycosyltransferase</keyword>
<comment type="similarity">
    <text evidence="1">Belongs to the glycosyltransferase 34 family.</text>
</comment>
<reference evidence="5 6" key="1">
    <citation type="submission" date="2024-02" db="EMBL/GenBank/DDBJ databases">
        <title>Discinaceae phylogenomics.</title>
        <authorList>
            <person name="Dirks A.C."/>
            <person name="James T.Y."/>
        </authorList>
    </citation>
    <scope>NUCLEOTIDE SEQUENCE [LARGE SCALE GENOMIC DNA]</scope>
    <source>
        <strain evidence="5 6">ACD0624</strain>
    </source>
</reference>
<feature type="region of interest" description="Disordered" evidence="4">
    <location>
        <begin position="76"/>
        <end position="105"/>
    </location>
</feature>
<evidence type="ECO:0000313" key="6">
    <source>
        <dbReference type="Proteomes" id="UP001447188"/>
    </source>
</evidence>
<accession>A0ABR3G9E5</accession>
<dbReference type="InterPro" id="IPR008630">
    <property type="entry name" value="Glyco_trans_34"/>
</dbReference>
<dbReference type="InterPro" id="IPR029044">
    <property type="entry name" value="Nucleotide-diphossugar_trans"/>
</dbReference>
<dbReference type="Pfam" id="PF05637">
    <property type="entry name" value="Glyco_transf_34"/>
    <property type="match status" value="1"/>
</dbReference>
<proteinExistence type="inferred from homology"/>
<name>A0ABR3G9E5_9PEZI</name>